<proteinExistence type="inferred from homology"/>
<keyword evidence="2" id="KW-0378">Hydrolase</keyword>
<dbReference type="SUPFAM" id="SSF56601">
    <property type="entry name" value="beta-lactamase/transpeptidase-like"/>
    <property type="match status" value="1"/>
</dbReference>
<evidence type="ECO:0000313" key="5">
    <source>
        <dbReference type="EMBL" id="RDH31270.1"/>
    </source>
</evidence>
<comment type="similarity">
    <text evidence="1">Belongs to the class-A beta-lactamase family.</text>
</comment>
<feature type="domain" description="Beta-lactamase-related" evidence="4">
    <location>
        <begin position="2"/>
        <end position="114"/>
    </location>
</feature>
<dbReference type="Pfam" id="PF00144">
    <property type="entry name" value="Beta-lactamase"/>
    <property type="match status" value="1"/>
</dbReference>
<dbReference type="PANTHER" id="PTHR43283:SF17">
    <property type="entry name" value="(LOVD), PUTATIVE (AFU_ORTHOLOGUE AFUA_5G00920)-RELATED"/>
    <property type="match status" value="1"/>
</dbReference>
<dbReference type="Proteomes" id="UP000253729">
    <property type="component" value="Unassembled WGS sequence"/>
</dbReference>
<dbReference type="STRING" id="1341132.A0A3F3PWD8"/>
<dbReference type="GO" id="GO:0016787">
    <property type="term" value="F:hydrolase activity"/>
    <property type="evidence" value="ECO:0007669"/>
    <property type="project" value="UniProtKB-KW"/>
</dbReference>
<organism evidence="5 6">
    <name type="scientific">Aspergillus welwitschiae</name>
    <dbReference type="NCBI Taxonomy" id="1341132"/>
    <lineage>
        <taxon>Eukaryota</taxon>
        <taxon>Fungi</taxon>
        <taxon>Dikarya</taxon>
        <taxon>Ascomycota</taxon>
        <taxon>Pezizomycotina</taxon>
        <taxon>Eurotiomycetes</taxon>
        <taxon>Eurotiomycetidae</taxon>
        <taxon>Eurotiales</taxon>
        <taxon>Aspergillaceae</taxon>
        <taxon>Aspergillus</taxon>
        <taxon>Aspergillus subgen. Circumdati</taxon>
    </lineage>
</organism>
<evidence type="ECO:0000256" key="1">
    <source>
        <dbReference type="ARBA" id="ARBA00009009"/>
    </source>
</evidence>
<feature type="signal peptide" evidence="3">
    <location>
        <begin position="1"/>
        <end position="21"/>
    </location>
</feature>
<keyword evidence="6" id="KW-1185">Reference proteome</keyword>
<reference evidence="5 6" key="1">
    <citation type="submission" date="2018-07" db="EMBL/GenBank/DDBJ databases">
        <title>The genomes of Aspergillus section Nigri reveals drivers in fungal speciation.</title>
        <authorList>
            <consortium name="DOE Joint Genome Institute"/>
            <person name="Vesth T.C."/>
            <person name="Nybo J."/>
            <person name="Theobald S."/>
            <person name="Brandl J."/>
            <person name="Frisvad J.C."/>
            <person name="Nielsen K.F."/>
            <person name="Lyhne E.K."/>
            <person name="Kogle M.E."/>
            <person name="Kuo A."/>
            <person name="Riley R."/>
            <person name="Clum A."/>
            <person name="Nolan M."/>
            <person name="Lipzen A."/>
            <person name="Salamov A."/>
            <person name="Henrissat B."/>
            <person name="Wiebenga A."/>
            <person name="De vries R.P."/>
            <person name="Grigoriev I.V."/>
            <person name="Mortensen U.H."/>
            <person name="Andersen M.R."/>
            <person name="Baker S.E."/>
        </authorList>
    </citation>
    <scope>NUCLEOTIDE SEQUENCE [LARGE SCALE GENOMIC DNA]</scope>
    <source>
        <strain evidence="5 6">CBS 139.54b</strain>
    </source>
</reference>
<keyword evidence="3" id="KW-0732">Signal</keyword>
<dbReference type="InterPro" id="IPR012338">
    <property type="entry name" value="Beta-lactam/transpept-like"/>
</dbReference>
<dbReference type="RefSeq" id="XP_026624292.1">
    <property type="nucleotide sequence ID" value="XM_026771944.1"/>
</dbReference>
<feature type="chain" id="PRO_5017727018" evidence="3">
    <location>
        <begin position="22"/>
        <end position="115"/>
    </location>
</feature>
<evidence type="ECO:0000313" key="6">
    <source>
        <dbReference type="Proteomes" id="UP000253729"/>
    </source>
</evidence>
<dbReference type="Gene3D" id="3.40.710.10">
    <property type="entry name" value="DD-peptidase/beta-lactamase superfamily"/>
    <property type="match status" value="1"/>
</dbReference>
<evidence type="ECO:0000259" key="4">
    <source>
        <dbReference type="Pfam" id="PF00144"/>
    </source>
</evidence>
<dbReference type="InterPro" id="IPR001466">
    <property type="entry name" value="Beta-lactam-related"/>
</dbReference>
<name>A0A3F3PWD8_9EURO</name>
<accession>A0A3F3PWD8</accession>
<dbReference type="InterPro" id="IPR050789">
    <property type="entry name" value="Diverse_Enzym_Activities"/>
</dbReference>
<dbReference type="AlphaFoldDB" id="A0A3F3PWD8"/>
<evidence type="ECO:0000256" key="3">
    <source>
        <dbReference type="SAM" id="SignalP"/>
    </source>
</evidence>
<evidence type="ECO:0000256" key="2">
    <source>
        <dbReference type="ARBA" id="ARBA00022801"/>
    </source>
</evidence>
<protein>
    <submittedName>
        <fullName evidence="5">Beta-lactamase/transpeptidase-like protein</fullName>
    </submittedName>
</protein>
<sequence length="115" mass="12521">MALASMSKLLTIIAALQLVEKRLVDLETDVSSLTPTLASQGILQGLDAAGRPRYDMSNPDLARFTAYRGRNINSGSTIGERFGYPLTFEPDTAWKYGTGIDWVGQLVELLTGQTL</sequence>
<dbReference type="PANTHER" id="PTHR43283">
    <property type="entry name" value="BETA-LACTAMASE-RELATED"/>
    <property type="match status" value="1"/>
</dbReference>
<dbReference type="GeneID" id="38140300"/>
<dbReference type="EMBL" id="KZ852056">
    <property type="protein sequence ID" value="RDH31270.1"/>
    <property type="molecule type" value="Genomic_DNA"/>
</dbReference>
<gene>
    <name evidence="5" type="ORF">BDQ94DRAFT_172367</name>
</gene>